<evidence type="ECO:0000256" key="3">
    <source>
        <dbReference type="ARBA" id="ARBA00022475"/>
    </source>
</evidence>
<comment type="caution">
    <text evidence="9">The sequence shown here is derived from an EMBL/GenBank/DDBJ whole genome shotgun (WGS) entry which is preliminary data.</text>
</comment>
<dbReference type="Proteomes" id="UP000549765">
    <property type="component" value="Unassembled WGS sequence"/>
</dbReference>
<evidence type="ECO:0000256" key="4">
    <source>
        <dbReference type="ARBA" id="ARBA00022692"/>
    </source>
</evidence>
<protein>
    <submittedName>
        <fullName evidence="9">ABC transporter permease</fullName>
    </submittedName>
</protein>
<evidence type="ECO:0000313" key="10">
    <source>
        <dbReference type="Proteomes" id="UP000549765"/>
    </source>
</evidence>
<dbReference type="EMBL" id="JAAXPN010000002">
    <property type="protein sequence ID" value="NKZ23951.1"/>
    <property type="molecule type" value="Genomic_DNA"/>
</dbReference>
<name>A0A7X6N188_9LACO</name>
<feature type="transmembrane region" description="Helical" evidence="7">
    <location>
        <begin position="148"/>
        <end position="167"/>
    </location>
</feature>
<dbReference type="InterPro" id="IPR025966">
    <property type="entry name" value="OppC_N"/>
</dbReference>
<feature type="transmembrane region" description="Helical" evidence="7">
    <location>
        <begin position="222"/>
        <end position="244"/>
    </location>
</feature>
<dbReference type="InterPro" id="IPR035906">
    <property type="entry name" value="MetI-like_sf"/>
</dbReference>
<dbReference type="InterPro" id="IPR050366">
    <property type="entry name" value="BP-dependent_transpt_permease"/>
</dbReference>
<comment type="subcellular location">
    <subcellularLocation>
        <location evidence="1 7">Cell membrane</location>
        <topology evidence="1 7">Multi-pass membrane protein</topology>
    </subcellularLocation>
</comment>
<gene>
    <name evidence="9" type="ORF">HF964_03890</name>
</gene>
<keyword evidence="5 7" id="KW-1133">Transmembrane helix</keyword>
<evidence type="ECO:0000259" key="8">
    <source>
        <dbReference type="PROSITE" id="PS50928"/>
    </source>
</evidence>
<evidence type="ECO:0000256" key="5">
    <source>
        <dbReference type="ARBA" id="ARBA00022989"/>
    </source>
</evidence>
<sequence length="314" mass="34491">MSEQNETQVQPSLQATVPEIKDGAVIVEAPSTWRTIKREFLKDKVALVSAVILAVLFLTVIIWSFFIPKTAVTNVNIIDQYLAPGTQGHILGTDEQGRDQLLMLVASAKNSLLIAFMITVIGQVVGIIIGLITGYFRGVVDTVIMRIIDFWIVLPFIMIIIVLVSIVPKYNEWTLIWIIGLFAWQGTTRLIRSKVLSESDRDYVRASKTSGSSNFMIMFREILPNLASIIIVDSTLTFAGNIGIETTLSFLGFGLPNGTPSLGTMVSAATDPTVLATKAYVWLPPVIFIIVICVGISFVGQVFRRAADARQRLG</sequence>
<dbReference type="InterPro" id="IPR000515">
    <property type="entry name" value="MetI-like"/>
</dbReference>
<dbReference type="GO" id="GO:0005886">
    <property type="term" value="C:plasma membrane"/>
    <property type="evidence" value="ECO:0007669"/>
    <property type="project" value="UniProtKB-SubCell"/>
</dbReference>
<dbReference type="Pfam" id="PF12911">
    <property type="entry name" value="OppC_N"/>
    <property type="match status" value="1"/>
</dbReference>
<keyword evidence="2 7" id="KW-0813">Transport</keyword>
<dbReference type="PANTHER" id="PTHR43386:SF1">
    <property type="entry name" value="D,D-DIPEPTIDE TRANSPORT SYSTEM PERMEASE PROTEIN DDPC-RELATED"/>
    <property type="match status" value="1"/>
</dbReference>
<dbReference type="Gene3D" id="1.10.3720.10">
    <property type="entry name" value="MetI-like"/>
    <property type="match status" value="1"/>
</dbReference>
<feature type="transmembrane region" description="Helical" evidence="7">
    <location>
        <begin position="173"/>
        <end position="191"/>
    </location>
</feature>
<dbReference type="Pfam" id="PF00528">
    <property type="entry name" value="BPD_transp_1"/>
    <property type="match status" value="1"/>
</dbReference>
<evidence type="ECO:0000313" key="9">
    <source>
        <dbReference type="EMBL" id="NKZ23951.1"/>
    </source>
</evidence>
<feature type="transmembrane region" description="Helical" evidence="7">
    <location>
        <begin position="112"/>
        <end position="136"/>
    </location>
</feature>
<dbReference type="PANTHER" id="PTHR43386">
    <property type="entry name" value="OLIGOPEPTIDE TRANSPORT SYSTEM PERMEASE PROTEIN APPC"/>
    <property type="match status" value="1"/>
</dbReference>
<keyword evidence="4 7" id="KW-0812">Transmembrane</keyword>
<dbReference type="RefSeq" id="WP_168721750.1">
    <property type="nucleotide sequence ID" value="NZ_JAAXPN010000002.1"/>
</dbReference>
<proteinExistence type="inferred from homology"/>
<dbReference type="AlphaFoldDB" id="A0A7X6N188"/>
<keyword evidence="6 7" id="KW-0472">Membrane</keyword>
<reference evidence="9 10" key="1">
    <citation type="submission" date="2020-04" db="EMBL/GenBank/DDBJ databases">
        <title>MicrobeNet Type strains.</title>
        <authorList>
            <person name="Nicholson A.C."/>
        </authorList>
    </citation>
    <scope>NUCLEOTIDE SEQUENCE [LARGE SCALE GENOMIC DNA]</scope>
    <source>
        <strain evidence="9 10">CCUG 61472</strain>
    </source>
</reference>
<evidence type="ECO:0000256" key="7">
    <source>
        <dbReference type="RuleBase" id="RU363032"/>
    </source>
</evidence>
<accession>A0A7X6N188</accession>
<dbReference type="PROSITE" id="PS50928">
    <property type="entry name" value="ABC_TM1"/>
    <property type="match status" value="1"/>
</dbReference>
<dbReference type="SUPFAM" id="SSF161098">
    <property type="entry name" value="MetI-like"/>
    <property type="match status" value="1"/>
</dbReference>
<keyword evidence="10" id="KW-1185">Reference proteome</keyword>
<feature type="transmembrane region" description="Helical" evidence="7">
    <location>
        <begin position="282"/>
        <end position="303"/>
    </location>
</feature>
<feature type="transmembrane region" description="Helical" evidence="7">
    <location>
        <begin position="45"/>
        <end position="66"/>
    </location>
</feature>
<dbReference type="CDD" id="cd06261">
    <property type="entry name" value="TM_PBP2"/>
    <property type="match status" value="1"/>
</dbReference>
<feature type="domain" description="ABC transmembrane type-1" evidence="8">
    <location>
        <begin position="108"/>
        <end position="300"/>
    </location>
</feature>
<evidence type="ECO:0000256" key="1">
    <source>
        <dbReference type="ARBA" id="ARBA00004651"/>
    </source>
</evidence>
<keyword evidence="3" id="KW-1003">Cell membrane</keyword>
<comment type="similarity">
    <text evidence="7">Belongs to the binding-protein-dependent transport system permease family.</text>
</comment>
<evidence type="ECO:0000256" key="6">
    <source>
        <dbReference type="ARBA" id="ARBA00023136"/>
    </source>
</evidence>
<evidence type="ECO:0000256" key="2">
    <source>
        <dbReference type="ARBA" id="ARBA00022448"/>
    </source>
</evidence>
<dbReference type="GO" id="GO:0055085">
    <property type="term" value="P:transmembrane transport"/>
    <property type="evidence" value="ECO:0007669"/>
    <property type="project" value="InterPro"/>
</dbReference>
<organism evidence="9 10">
    <name type="scientific">Periweissella fabalis</name>
    <dbReference type="NCBI Taxonomy" id="1070421"/>
    <lineage>
        <taxon>Bacteria</taxon>
        <taxon>Bacillati</taxon>
        <taxon>Bacillota</taxon>
        <taxon>Bacilli</taxon>
        <taxon>Lactobacillales</taxon>
        <taxon>Lactobacillaceae</taxon>
        <taxon>Periweissella</taxon>
    </lineage>
</organism>